<comment type="caution">
    <text evidence="3">The sequence shown here is derived from an EMBL/GenBank/DDBJ whole genome shotgun (WGS) entry which is preliminary data.</text>
</comment>
<dbReference type="EMBL" id="BQKI01000001">
    <property type="protein sequence ID" value="GJM85228.1"/>
    <property type="molecule type" value="Genomic_DNA"/>
</dbReference>
<dbReference type="Pfam" id="PF11961">
    <property type="entry name" value="DUF3475"/>
    <property type="match status" value="1"/>
</dbReference>
<dbReference type="GO" id="GO:0045927">
    <property type="term" value="P:positive regulation of growth"/>
    <property type="evidence" value="ECO:0007669"/>
    <property type="project" value="InterPro"/>
</dbReference>
<keyword evidence="4" id="KW-1185">Reference proteome</keyword>
<protein>
    <recommendedName>
        <fullName evidence="1">DUF3475 domain-containing protein</fullName>
    </recommendedName>
</protein>
<dbReference type="EMBL" id="BQKI01000001">
    <property type="protein sequence ID" value="GJM85856.1"/>
    <property type="molecule type" value="Genomic_DNA"/>
</dbReference>
<dbReference type="PANTHER" id="PTHR31730:SF25">
    <property type="entry name" value="DUF668 DOMAIN-CONTAINING PROTEIN"/>
    <property type="match status" value="1"/>
</dbReference>
<dbReference type="PANTHER" id="PTHR31730">
    <property type="entry name" value="OS01G0873900 PROTEIN"/>
    <property type="match status" value="1"/>
</dbReference>
<sequence length="76" mass="9007">MSLMQSLSKESLKYLKDIVLQSEGVQRLVSSNMDDLMRIAAADKRQELRVFSREVIRFGNRCKDPQWHNLDRYFSK</sequence>
<gene>
    <name evidence="3" type="primary">ga01661</name>
    <name evidence="2" type="synonym">ga00974</name>
    <name evidence="2" type="ORF">PR202_ga00974</name>
    <name evidence="3" type="ORF">PR202_ga01661</name>
</gene>
<feature type="domain" description="DUF3475" evidence="1">
    <location>
        <begin position="1"/>
        <end position="44"/>
    </location>
</feature>
<dbReference type="InterPro" id="IPR021864">
    <property type="entry name" value="DUF3475"/>
</dbReference>
<evidence type="ECO:0000259" key="1">
    <source>
        <dbReference type="Pfam" id="PF11961"/>
    </source>
</evidence>
<reference evidence="3" key="2">
    <citation type="submission" date="2021-12" db="EMBL/GenBank/DDBJ databases">
        <title>Resequencing data analysis of finger millet.</title>
        <authorList>
            <person name="Hatakeyama M."/>
            <person name="Aluri S."/>
            <person name="Balachadran M.T."/>
            <person name="Sivarajan S.R."/>
            <person name="Poveda L."/>
            <person name="Shimizu-Inatsugi R."/>
            <person name="Schlapbach R."/>
            <person name="Sreeman S.M."/>
            <person name="Shimizu K.K."/>
        </authorList>
    </citation>
    <scope>NUCLEOTIDE SEQUENCE</scope>
</reference>
<evidence type="ECO:0000313" key="4">
    <source>
        <dbReference type="Proteomes" id="UP001054889"/>
    </source>
</evidence>
<organism evidence="3 4">
    <name type="scientific">Eleusine coracana subsp. coracana</name>
    <dbReference type="NCBI Taxonomy" id="191504"/>
    <lineage>
        <taxon>Eukaryota</taxon>
        <taxon>Viridiplantae</taxon>
        <taxon>Streptophyta</taxon>
        <taxon>Embryophyta</taxon>
        <taxon>Tracheophyta</taxon>
        <taxon>Spermatophyta</taxon>
        <taxon>Magnoliopsida</taxon>
        <taxon>Liliopsida</taxon>
        <taxon>Poales</taxon>
        <taxon>Poaceae</taxon>
        <taxon>PACMAD clade</taxon>
        <taxon>Chloridoideae</taxon>
        <taxon>Cynodonteae</taxon>
        <taxon>Eleusininae</taxon>
        <taxon>Eleusine</taxon>
    </lineage>
</organism>
<evidence type="ECO:0000313" key="2">
    <source>
        <dbReference type="EMBL" id="GJM85228.1"/>
    </source>
</evidence>
<proteinExistence type="predicted"/>
<dbReference type="AlphaFoldDB" id="A0AAV5BIR0"/>
<accession>A0AAV5BIR0</accession>
<name>A0AAV5BIR0_ELECO</name>
<evidence type="ECO:0000313" key="3">
    <source>
        <dbReference type="EMBL" id="GJM85856.1"/>
    </source>
</evidence>
<reference evidence="3" key="1">
    <citation type="journal article" date="2018" name="DNA Res.">
        <title>Multiple hybrid de novo genome assembly of finger millet, an orphan allotetraploid crop.</title>
        <authorList>
            <person name="Hatakeyama M."/>
            <person name="Aluri S."/>
            <person name="Balachadran M.T."/>
            <person name="Sivarajan S.R."/>
            <person name="Patrignani A."/>
            <person name="Gruter S."/>
            <person name="Poveda L."/>
            <person name="Shimizu-Inatsugi R."/>
            <person name="Baeten J."/>
            <person name="Francoijs K.J."/>
            <person name="Nataraja K.N."/>
            <person name="Reddy Y.A.N."/>
            <person name="Phadnis S."/>
            <person name="Ravikumar R.L."/>
            <person name="Schlapbach R."/>
            <person name="Sreeman S.M."/>
            <person name="Shimizu K.K."/>
        </authorList>
    </citation>
    <scope>NUCLEOTIDE SEQUENCE</scope>
</reference>
<dbReference type="Proteomes" id="UP001054889">
    <property type="component" value="Unassembled WGS sequence"/>
</dbReference>
<dbReference type="InterPro" id="IPR045021">
    <property type="entry name" value="PSI1/2/3"/>
</dbReference>